<evidence type="ECO:0000256" key="1">
    <source>
        <dbReference type="ARBA" id="ARBA00022741"/>
    </source>
</evidence>
<comment type="caution">
    <text evidence="4">The sequence shown here is derived from an EMBL/GenBank/DDBJ whole genome shotgun (WGS) entry which is preliminary data.</text>
</comment>
<dbReference type="InterPro" id="IPR032781">
    <property type="entry name" value="ABC_tran_Xtn"/>
</dbReference>
<accession>A0A9D1X4E5</accession>
<dbReference type="EMBL" id="DXEQ01000132">
    <property type="protein sequence ID" value="HIX72336.1"/>
    <property type="molecule type" value="Genomic_DNA"/>
</dbReference>
<dbReference type="InterPro" id="IPR051309">
    <property type="entry name" value="ABCF_ATPase"/>
</dbReference>
<organism evidence="4 5">
    <name type="scientific">Candidatus Anaerobutyricum stercoripullorum</name>
    <dbReference type="NCBI Taxonomy" id="2838456"/>
    <lineage>
        <taxon>Bacteria</taxon>
        <taxon>Bacillati</taxon>
        <taxon>Bacillota</taxon>
        <taxon>Clostridia</taxon>
        <taxon>Lachnospirales</taxon>
        <taxon>Lachnospiraceae</taxon>
        <taxon>Anaerobutyricum</taxon>
    </lineage>
</organism>
<protein>
    <submittedName>
        <fullName evidence="4">ATP-binding cassette domain-containing protein</fullName>
    </submittedName>
</protein>
<evidence type="ECO:0000313" key="4">
    <source>
        <dbReference type="EMBL" id="HIX72336.1"/>
    </source>
</evidence>
<dbReference type="PANTHER" id="PTHR42855">
    <property type="entry name" value="ABC TRANSPORTER ATP-BINDING SUBUNIT"/>
    <property type="match status" value="1"/>
</dbReference>
<keyword evidence="2 4" id="KW-0067">ATP-binding</keyword>
<name>A0A9D1X4E5_9FIRM</name>
<proteinExistence type="predicted"/>
<feature type="domain" description="ABC transporter" evidence="3">
    <location>
        <begin position="113"/>
        <end position="326"/>
    </location>
</feature>
<dbReference type="PROSITE" id="PS50893">
    <property type="entry name" value="ABC_TRANSPORTER_2"/>
    <property type="match status" value="1"/>
</dbReference>
<dbReference type="GO" id="GO:0005524">
    <property type="term" value="F:ATP binding"/>
    <property type="evidence" value="ECO:0007669"/>
    <property type="project" value="UniProtKB-KW"/>
</dbReference>
<dbReference type="SUPFAM" id="SSF52540">
    <property type="entry name" value="P-loop containing nucleoside triphosphate hydrolases"/>
    <property type="match status" value="1"/>
</dbReference>
<feature type="non-terminal residue" evidence="4">
    <location>
        <position position="1"/>
    </location>
</feature>
<dbReference type="Gene3D" id="3.40.50.300">
    <property type="entry name" value="P-loop containing nucleotide triphosphate hydrolases"/>
    <property type="match status" value="2"/>
</dbReference>
<dbReference type="PROSITE" id="PS00211">
    <property type="entry name" value="ABC_TRANSPORTER_1"/>
    <property type="match status" value="1"/>
</dbReference>
<dbReference type="InterPro" id="IPR003439">
    <property type="entry name" value="ABC_transporter-like_ATP-bd"/>
</dbReference>
<dbReference type="Pfam" id="PF12848">
    <property type="entry name" value="ABC_tran_Xtn"/>
    <property type="match status" value="1"/>
</dbReference>
<reference evidence="4" key="2">
    <citation type="submission" date="2021-04" db="EMBL/GenBank/DDBJ databases">
        <authorList>
            <person name="Gilroy R."/>
        </authorList>
    </citation>
    <scope>NUCLEOTIDE SEQUENCE</scope>
    <source>
        <strain evidence="4">ChiSxjej3B15-1167</strain>
    </source>
</reference>
<dbReference type="Proteomes" id="UP000886805">
    <property type="component" value="Unassembled WGS sequence"/>
</dbReference>
<keyword evidence="1" id="KW-0547">Nucleotide-binding</keyword>
<gene>
    <name evidence="4" type="ORF">H9849_04875</name>
</gene>
<dbReference type="PANTHER" id="PTHR42855:SF2">
    <property type="entry name" value="DRUG RESISTANCE ABC TRANSPORTER,ATP-BINDING PROTEIN"/>
    <property type="match status" value="1"/>
</dbReference>
<evidence type="ECO:0000256" key="2">
    <source>
        <dbReference type="ARBA" id="ARBA00022840"/>
    </source>
</evidence>
<dbReference type="SMART" id="SM00382">
    <property type="entry name" value="AAA"/>
    <property type="match status" value="1"/>
</dbReference>
<reference evidence="4" key="1">
    <citation type="journal article" date="2021" name="PeerJ">
        <title>Extensive microbial diversity within the chicken gut microbiome revealed by metagenomics and culture.</title>
        <authorList>
            <person name="Gilroy R."/>
            <person name="Ravi A."/>
            <person name="Getino M."/>
            <person name="Pursley I."/>
            <person name="Horton D.L."/>
            <person name="Alikhan N.F."/>
            <person name="Baker D."/>
            <person name="Gharbi K."/>
            <person name="Hall N."/>
            <person name="Watson M."/>
            <person name="Adriaenssens E.M."/>
            <person name="Foster-Nyarko E."/>
            <person name="Jarju S."/>
            <person name="Secka A."/>
            <person name="Antonio M."/>
            <person name="Oren A."/>
            <person name="Chaudhuri R.R."/>
            <person name="La Ragione R."/>
            <person name="Hildebrand F."/>
            <person name="Pallen M.J."/>
        </authorList>
    </citation>
    <scope>NUCLEOTIDE SEQUENCE</scope>
    <source>
        <strain evidence="4">ChiSxjej3B15-1167</strain>
    </source>
</reference>
<dbReference type="InterPro" id="IPR003593">
    <property type="entry name" value="AAA+_ATPase"/>
</dbReference>
<dbReference type="CDD" id="cd03221">
    <property type="entry name" value="ABCF_EF-3"/>
    <property type="match status" value="1"/>
</dbReference>
<dbReference type="GO" id="GO:0016887">
    <property type="term" value="F:ATP hydrolysis activity"/>
    <property type="evidence" value="ECO:0007669"/>
    <property type="project" value="InterPro"/>
</dbReference>
<sequence length="445" mass="51793">SHDRYFLDAAAGTVYELEEGKLTRYAGNYSAYKAQREKNRQIQMKQYRAQQEEIRRLTELIERFKHKPKKAAMARSKKKMLERMERVRRPSGEGAHIFTDAITPRIPGSKWVLDAEKLRIGYRKEHFLQEISLRVRRGQKIGIIGANGTGKSTFLKTVAGQIEPLSGRMQLGNHVEIGYFDQHSGELRSDKRVFEHFHERQPGLTVKEVRTTLGHYLFRSGDTGKKVSELSGGERSRLALAELLESRPNLLLLDEPTNHMDIPAKETLESAFQAYAGTILFVSHDRYFLKEVADALLIFGEDGVSWYPFGYDHYVEHLRRKKEYSWAGAEAVAVENTRLVEALKEVPEKTRMQSARFSTEQSYTDWQLSLAAEQLAKAQRALEQFLDQPVTFPEKQSDSVLTAWQEAERRWQEKYAPLQQRYTEACLLWYEKWQEYEEAFDHYRE</sequence>
<dbReference type="InterPro" id="IPR027417">
    <property type="entry name" value="P-loop_NTPase"/>
</dbReference>
<evidence type="ECO:0000259" key="3">
    <source>
        <dbReference type="PROSITE" id="PS50893"/>
    </source>
</evidence>
<dbReference type="AlphaFoldDB" id="A0A9D1X4E5"/>
<dbReference type="InterPro" id="IPR017871">
    <property type="entry name" value="ABC_transporter-like_CS"/>
</dbReference>
<dbReference type="Pfam" id="PF00005">
    <property type="entry name" value="ABC_tran"/>
    <property type="match status" value="1"/>
</dbReference>
<evidence type="ECO:0000313" key="5">
    <source>
        <dbReference type="Proteomes" id="UP000886805"/>
    </source>
</evidence>